<comment type="caution">
    <text evidence="12">The sequence shown here is derived from an EMBL/GenBank/DDBJ whole genome shotgun (WGS) entry which is preliminary data.</text>
</comment>
<organism evidence="12 13">
    <name type="scientific">Tribonema minus</name>
    <dbReference type="NCBI Taxonomy" id="303371"/>
    <lineage>
        <taxon>Eukaryota</taxon>
        <taxon>Sar</taxon>
        <taxon>Stramenopiles</taxon>
        <taxon>Ochrophyta</taxon>
        <taxon>PX clade</taxon>
        <taxon>Xanthophyceae</taxon>
        <taxon>Tribonematales</taxon>
        <taxon>Tribonemataceae</taxon>
        <taxon>Tribonema</taxon>
    </lineage>
</organism>
<dbReference type="Gene3D" id="1.10.132.60">
    <property type="entry name" value="DNA polymerase family B, C-terminal domain"/>
    <property type="match status" value="1"/>
</dbReference>
<accession>A0A835Z049</accession>
<dbReference type="Pfam" id="PF00136">
    <property type="entry name" value="DNA_pol_B"/>
    <property type="match status" value="1"/>
</dbReference>
<evidence type="ECO:0000259" key="10">
    <source>
        <dbReference type="Pfam" id="PF00136"/>
    </source>
</evidence>
<dbReference type="InterPro" id="IPR023211">
    <property type="entry name" value="DNA_pol_palm_dom_sf"/>
</dbReference>
<name>A0A835Z049_9STRA</name>
<sequence>MKLFLLHAAYEKVLREDGTLSWDRIIQIVARTSDGDTALVTVCDWSPYGYIKVPQSDLKCSKLFAKKVQEKFKAESVKVVERKQFIGFTNLKQQRYIMFRTKRWPVWQWERENVLEGGVKPFHKFFHETGLRSGAWFEVSDATLQIKTRDNPQSTCKRHYECRVDQLVPRTEDTTPPKLTIMAYDLETTGLDPEKCTINQVCLIFWDTTQAQIPEIGDHGEGRSVVICTQPTAVVKGTNVVEVKNERELLITMRQHILQHDPDIMTGYNLTFDNKFLMLKAAKYKSEWESRSGAARMTDKFSFYNAGRFPHIASYFQESQITNAAMGCNDRVLWTVSGRAVIDLMMYAKANFTSMPDYKLNTMSDMFIHEHKEDIVFGQIFEGFNNADKYDLRGEIAYYCAIDGRLCLQLMKHWSAHVSCMEEAAVACMNYADISTTGRQIKVVSMIQGDIYGEWVFNTPPPAPAGGYQGATVIEPTTGFYGGPTDQVVLLDFASLYPNLMRSHGVCPSRYVRDSMPDELAASVEEGVEIVRHHVGEGKVVKLARPSDKADVPVFTKILTRLLEERKKVRKQMKTVTDPDELNVLDKRQLAKKVACNSAYGILGTTTGMMPLPDLAAVTTYQGRMALQNTIDIASNQYGAKIIGGDTDSVFVLLPHPDVVPDHPDDEWLAKRMEYVFKMSDIIGDHVTSYLHETLGSDAMCLEGEGVMWPMLYYKKKNYAAMLYEPGKPPKMKMRGVVAIRNDWSRLTKELAGDVLRMAIQENNPTGALAHLRETLTKMRNGEIPSEMFVIKKQLHSYEPKTKSPHTQMAVRIRNKDPAAAPILGSKVAYVFRKGPQDISDRAYPPEEVAPADIDTTYYFERQLLKPMSELLSPMIAGGIDKLRRLLENEQARQPEISGFIEGYTEKHEQYSARPTAVLTPPEGEESKKRPRQAGLGMFGMTSSSGASKWAVEVVKPKRKPAQSSGGGAAKKCKQQTTLLKKYADEGQHVRWIHVPAQPLHSCDGIAFVLSAAASQPGITSIKRSLNLYNFERVTDVQGLRAREIAYHHPGFQQRGIEINNVKRQVQPASVKANNAKTLRRAEARAAAAQRGAAPMEVGDAAMAALRDPLPAEALGLHEHGEQPMILPHEIHEQHLGIDFAHVGLAQDHVPHDLHANDDFHALAGAVEAAGLHFNEDQFDLAEDIVHDDEINALLNEGEMYALIANVPQVEEALGGDDADELQNILAVIFDPRDEIPTPTQYDP</sequence>
<dbReference type="PANTHER" id="PTHR10322:SF23">
    <property type="entry name" value="DNA POLYMERASE DELTA CATALYTIC SUBUNIT"/>
    <property type="match status" value="1"/>
</dbReference>
<feature type="domain" description="DNA-directed DNA polymerase family B exonuclease" evidence="11">
    <location>
        <begin position="114"/>
        <end position="363"/>
    </location>
</feature>
<dbReference type="PANTHER" id="PTHR10322">
    <property type="entry name" value="DNA POLYMERASE CATALYTIC SUBUNIT"/>
    <property type="match status" value="1"/>
</dbReference>
<dbReference type="Gene3D" id="1.10.287.690">
    <property type="entry name" value="Helix hairpin bin"/>
    <property type="match status" value="1"/>
</dbReference>
<feature type="region of interest" description="Disordered" evidence="9">
    <location>
        <begin position="955"/>
        <end position="974"/>
    </location>
</feature>
<evidence type="ECO:0000256" key="4">
    <source>
        <dbReference type="ARBA" id="ARBA00022695"/>
    </source>
</evidence>
<dbReference type="InterPro" id="IPR036397">
    <property type="entry name" value="RNaseH_sf"/>
</dbReference>
<dbReference type="InterPro" id="IPR043502">
    <property type="entry name" value="DNA/RNA_pol_sf"/>
</dbReference>
<dbReference type="GO" id="GO:0003677">
    <property type="term" value="F:DNA binding"/>
    <property type="evidence" value="ECO:0007669"/>
    <property type="project" value="UniProtKB-KW"/>
</dbReference>
<dbReference type="Gene3D" id="3.90.1600.10">
    <property type="entry name" value="Palm domain of DNA polymerase"/>
    <property type="match status" value="1"/>
</dbReference>
<dbReference type="SMART" id="SM00486">
    <property type="entry name" value="POLBc"/>
    <property type="match status" value="1"/>
</dbReference>
<evidence type="ECO:0000256" key="7">
    <source>
        <dbReference type="ARBA" id="ARBA00024411"/>
    </source>
</evidence>
<evidence type="ECO:0000256" key="3">
    <source>
        <dbReference type="ARBA" id="ARBA00022679"/>
    </source>
</evidence>
<dbReference type="InterPro" id="IPR042087">
    <property type="entry name" value="DNA_pol_B_thumb"/>
</dbReference>
<dbReference type="GO" id="GO:0006261">
    <property type="term" value="P:DNA-templated DNA replication"/>
    <property type="evidence" value="ECO:0007669"/>
    <property type="project" value="TreeGrafter"/>
</dbReference>
<keyword evidence="5" id="KW-0239">DNA-directed DNA polymerase</keyword>
<dbReference type="InterPro" id="IPR006172">
    <property type="entry name" value="DNA-dir_DNA_pol_B"/>
</dbReference>
<keyword evidence="4" id="KW-0548">Nucleotidyltransferase</keyword>
<evidence type="ECO:0000256" key="5">
    <source>
        <dbReference type="ARBA" id="ARBA00022932"/>
    </source>
</evidence>
<dbReference type="InterPro" id="IPR012337">
    <property type="entry name" value="RNaseH-like_sf"/>
</dbReference>
<dbReference type="AlphaFoldDB" id="A0A835Z049"/>
<proteinExistence type="inferred from homology"/>
<dbReference type="Gene3D" id="3.30.420.10">
    <property type="entry name" value="Ribonuclease H-like superfamily/Ribonuclease H"/>
    <property type="match status" value="1"/>
</dbReference>
<dbReference type="InterPro" id="IPR006134">
    <property type="entry name" value="DNA-dir_DNA_pol_B_multi_dom"/>
</dbReference>
<dbReference type="EC" id="2.7.7.7" evidence="2"/>
<dbReference type="InterPro" id="IPR050240">
    <property type="entry name" value="DNA_pol_type-B"/>
</dbReference>
<protein>
    <recommendedName>
        <fullName evidence="7">DNA polymerase delta catalytic subunit</fullName>
        <ecNumber evidence="2">2.7.7.7</ecNumber>
    </recommendedName>
</protein>
<evidence type="ECO:0000256" key="8">
    <source>
        <dbReference type="ARBA" id="ARBA00049244"/>
    </source>
</evidence>
<evidence type="ECO:0000259" key="11">
    <source>
        <dbReference type="Pfam" id="PF03104"/>
    </source>
</evidence>
<keyword evidence="13" id="KW-1185">Reference proteome</keyword>
<evidence type="ECO:0000313" key="13">
    <source>
        <dbReference type="Proteomes" id="UP000664859"/>
    </source>
</evidence>
<evidence type="ECO:0000313" key="12">
    <source>
        <dbReference type="EMBL" id="KAG5183973.1"/>
    </source>
</evidence>
<dbReference type="Pfam" id="PF03104">
    <property type="entry name" value="DNA_pol_B_exo1"/>
    <property type="match status" value="1"/>
</dbReference>
<keyword evidence="6" id="KW-0238">DNA-binding</keyword>
<evidence type="ECO:0000256" key="6">
    <source>
        <dbReference type="ARBA" id="ARBA00023125"/>
    </source>
</evidence>
<dbReference type="EMBL" id="JAFCMP010000179">
    <property type="protein sequence ID" value="KAG5183973.1"/>
    <property type="molecule type" value="Genomic_DNA"/>
</dbReference>
<dbReference type="SUPFAM" id="SSF53098">
    <property type="entry name" value="Ribonuclease H-like"/>
    <property type="match status" value="1"/>
</dbReference>
<dbReference type="SUPFAM" id="SSF56672">
    <property type="entry name" value="DNA/RNA polymerases"/>
    <property type="match status" value="1"/>
</dbReference>
<dbReference type="PRINTS" id="PR00106">
    <property type="entry name" value="DNAPOLB"/>
</dbReference>
<dbReference type="InterPro" id="IPR006133">
    <property type="entry name" value="DNA-dir_DNA_pol_B_exonuc"/>
</dbReference>
<dbReference type="GO" id="GO:0000166">
    <property type="term" value="F:nucleotide binding"/>
    <property type="evidence" value="ECO:0007669"/>
    <property type="project" value="InterPro"/>
</dbReference>
<feature type="region of interest" description="Disordered" evidence="9">
    <location>
        <begin position="918"/>
        <end position="938"/>
    </location>
</feature>
<comment type="similarity">
    <text evidence="1">Belongs to the DNA polymerase type-B family.</text>
</comment>
<comment type="catalytic activity">
    <reaction evidence="8">
        <text>DNA(n) + a 2'-deoxyribonucleoside 5'-triphosphate = DNA(n+1) + diphosphate</text>
        <dbReference type="Rhea" id="RHEA:22508"/>
        <dbReference type="Rhea" id="RHEA-COMP:17339"/>
        <dbReference type="Rhea" id="RHEA-COMP:17340"/>
        <dbReference type="ChEBI" id="CHEBI:33019"/>
        <dbReference type="ChEBI" id="CHEBI:61560"/>
        <dbReference type="ChEBI" id="CHEBI:173112"/>
        <dbReference type="EC" id="2.7.7.7"/>
    </reaction>
</comment>
<reference evidence="12" key="1">
    <citation type="submission" date="2021-02" db="EMBL/GenBank/DDBJ databases">
        <title>First Annotated Genome of the Yellow-green Alga Tribonema minus.</title>
        <authorList>
            <person name="Mahan K.M."/>
        </authorList>
    </citation>
    <scope>NUCLEOTIDE SEQUENCE</scope>
    <source>
        <strain evidence="12">UTEX B ZZ1240</strain>
    </source>
</reference>
<dbReference type="GO" id="GO:0003887">
    <property type="term" value="F:DNA-directed DNA polymerase activity"/>
    <property type="evidence" value="ECO:0007669"/>
    <property type="project" value="UniProtKB-KW"/>
</dbReference>
<evidence type="ECO:0000256" key="2">
    <source>
        <dbReference type="ARBA" id="ARBA00012417"/>
    </source>
</evidence>
<dbReference type="Proteomes" id="UP000664859">
    <property type="component" value="Unassembled WGS sequence"/>
</dbReference>
<evidence type="ECO:0000256" key="1">
    <source>
        <dbReference type="ARBA" id="ARBA00005755"/>
    </source>
</evidence>
<keyword evidence="3" id="KW-0808">Transferase</keyword>
<feature type="domain" description="DNA-directed DNA polymerase family B multifunctional" evidence="10">
    <location>
        <begin position="438"/>
        <end position="874"/>
    </location>
</feature>
<gene>
    <name evidence="12" type="ORF">JKP88DRAFT_244846</name>
</gene>
<evidence type="ECO:0000256" key="9">
    <source>
        <dbReference type="SAM" id="MobiDB-lite"/>
    </source>
</evidence>